<dbReference type="OrthoDB" id="6428749at2759"/>
<dbReference type="Pfam" id="PF01425">
    <property type="entry name" value="Amidase"/>
    <property type="match status" value="1"/>
</dbReference>
<evidence type="ECO:0000259" key="1">
    <source>
        <dbReference type="Pfam" id="PF01425"/>
    </source>
</evidence>
<name>A0A5N5TF64_9CRUS</name>
<organism evidence="2 3">
    <name type="scientific">Armadillidium nasatum</name>
    <dbReference type="NCBI Taxonomy" id="96803"/>
    <lineage>
        <taxon>Eukaryota</taxon>
        <taxon>Metazoa</taxon>
        <taxon>Ecdysozoa</taxon>
        <taxon>Arthropoda</taxon>
        <taxon>Crustacea</taxon>
        <taxon>Multicrustacea</taxon>
        <taxon>Malacostraca</taxon>
        <taxon>Eumalacostraca</taxon>
        <taxon>Peracarida</taxon>
        <taxon>Isopoda</taxon>
        <taxon>Oniscidea</taxon>
        <taxon>Crinocheta</taxon>
        <taxon>Armadillidiidae</taxon>
        <taxon>Armadillidium</taxon>
    </lineage>
</organism>
<dbReference type="InterPro" id="IPR036928">
    <property type="entry name" value="AS_sf"/>
</dbReference>
<dbReference type="EMBL" id="SEYY01004466">
    <property type="protein sequence ID" value="KAB7503775.1"/>
    <property type="molecule type" value="Genomic_DNA"/>
</dbReference>
<comment type="caution">
    <text evidence="2">The sequence shown here is derived from an EMBL/GenBank/DDBJ whole genome shotgun (WGS) entry which is preliminary data.</text>
</comment>
<dbReference type="AlphaFoldDB" id="A0A5N5TF64"/>
<dbReference type="Gene3D" id="3.90.1300.10">
    <property type="entry name" value="Amidase signature (AS) domain"/>
    <property type="match status" value="1"/>
</dbReference>
<dbReference type="GO" id="GO:0016740">
    <property type="term" value="F:transferase activity"/>
    <property type="evidence" value="ECO:0007669"/>
    <property type="project" value="UniProtKB-KW"/>
</dbReference>
<dbReference type="GO" id="GO:0012505">
    <property type="term" value="C:endomembrane system"/>
    <property type="evidence" value="ECO:0007669"/>
    <property type="project" value="TreeGrafter"/>
</dbReference>
<feature type="non-terminal residue" evidence="2">
    <location>
        <position position="160"/>
    </location>
</feature>
<gene>
    <name evidence="2" type="primary">gatA</name>
    <name evidence="2" type="ORF">Anas_12819</name>
</gene>
<evidence type="ECO:0000313" key="2">
    <source>
        <dbReference type="EMBL" id="KAB7503775.1"/>
    </source>
</evidence>
<dbReference type="SUPFAM" id="SSF75304">
    <property type="entry name" value="Amidase signature (AS) enzymes"/>
    <property type="match status" value="1"/>
</dbReference>
<dbReference type="Proteomes" id="UP000326759">
    <property type="component" value="Unassembled WGS sequence"/>
</dbReference>
<dbReference type="PANTHER" id="PTHR43372">
    <property type="entry name" value="FATTY-ACID AMIDE HYDROLASE"/>
    <property type="match status" value="1"/>
</dbReference>
<dbReference type="InterPro" id="IPR023631">
    <property type="entry name" value="Amidase_dom"/>
</dbReference>
<feature type="domain" description="Amidase" evidence="1">
    <location>
        <begin position="96"/>
        <end position="145"/>
    </location>
</feature>
<proteinExistence type="predicted"/>
<dbReference type="InterPro" id="IPR052739">
    <property type="entry name" value="FAAH2"/>
</dbReference>
<protein>
    <submittedName>
        <fullName evidence="2">Glutamyl-tRNA(Gln) amidotransferase subunit A</fullName>
    </submittedName>
</protein>
<reference evidence="2 3" key="1">
    <citation type="journal article" date="2019" name="PLoS Biol.">
        <title>Sex chromosomes control vertical transmission of feminizing Wolbachia symbionts in an isopod.</title>
        <authorList>
            <person name="Becking T."/>
            <person name="Chebbi M.A."/>
            <person name="Giraud I."/>
            <person name="Moumen B."/>
            <person name="Laverre T."/>
            <person name="Caubet Y."/>
            <person name="Peccoud J."/>
            <person name="Gilbert C."/>
            <person name="Cordaux R."/>
        </authorList>
    </citation>
    <scope>NUCLEOTIDE SEQUENCE [LARGE SCALE GENOMIC DNA]</scope>
    <source>
        <strain evidence="2">ANa2</strain>
        <tissue evidence="2">Whole body excluding digestive tract and cuticle</tissue>
    </source>
</reference>
<sequence length="160" mass="18134">MENDGGNPLLSRVNPEITFAQWKVLKHFEDEFKISPVKVNFKQLVDARKIYFSKLASEKLAHSFAFEYGNRKELLGDNGVFIFPTQPKNDIYHNGTLLCYFNFVYTGIWNMIGVPATHCPLGLGSNHLPIGVQVIANKYQDHLCLAVAKEIEKSFGGWIN</sequence>
<evidence type="ECO:0000313" key="3">
    <source>
        <dbReference type="Proteomes" id="UP000326759"/>
    </source>
</evidence>
<keyword evidence="3" id="KW-1185">Reference proteome</keyword>
<dbReference type="PANTHER" id="PTHR43372:SF4">
    <property type="entry name" value="FATTY-ACID AMIDE HYDROLASE 2"/>
    <property type="match status" value="1"/>
</dbReference>
<keyword evidence="2" id="KW-0808">Transferase</keyword>
<accession>A0A5N5TF64</accession>